<keyword evidence="8 13" id="KW-1133">Transmembrane helix</keyword>
<dbReference type="EMBL" id="OZ035842">
    <property type="protein sequence ID" value="CAL1595533.1"/>
    <property type="molecule type" value="Genomic_DNA"/>
</dbReference>
<keyword evidence="6" id="KW-0378">Hydrolase</keyword>
<evidence type="ECO:0000256" key="4">
    <source>
        <dbReference type="ARBA" id="ARBA00022729"/>
    </source>
</evidence>
<keyword evidence="5" id="KW-0677">Repeat</keyword>
<feature type="domain" description="Tyrosine specific protein phosphatases" evidence="15">
    <location>
        <begin position="1422"/>
        <end position="1494"/>
    </location>
</feature>
<dbReference type="InterPro" id="IPR003595">
    <property type="entry name" value="Tyr_Pase_cat"/>
</dbReference>
<organism evidence="17 18">
    <name type="scientific">Knipowitschia caucasica</name>
    <name type="common">Caucasian dwarf goby</name>
    <name type="synonym">Pomatoschistus caucasicus</name>
    <dbReference type="NCBI Taxonomy" id="637954"/>
    <lineage>
        <taxon>Eukaryota</taxon>
        <taxon>Metazoa</taxon>
        <taxon>Chordata</taxon>
        <taxon>Craniata</taxon>
        <taxon>Vertebrata</taxon>
        <taxon>Euteleostomi</taxon>
        <taxon>Actinopterygii</taxon>
        <taxon>Neopterygii</taxon>
        <taxon>Teleostei</taxon>
        <taxon>Neoteleostei</taxon>
        <taxon>Acanthomorphata</taxon>
        <taxon>Gobiaria</taxon>
        <taxon>Gobiiformes</taxon>
        <taxon>Gobioidei</taxon>
        <taxon>Gobiidae</taxon>
        <taxon>Gobiinae</taxon>
        <taxon>Knipowitschia</taxon>
    </lineage>
</organism>
<evidence type="ECO:0000256" key="10">
    <source>
        <dbReference type="ARBA" id="ARBA00023180"/>
    </source>
</evidence>
<dbReference type="InterPro" id="IPR029021">
    <property type="entry name" value="Prot-tyrosine_phosphatase-like"/>
</dbReference>
<dbReference type="PROSITE" id="PS50055">
    <property type="entry name" value="TYR_PHOSPHATASE_PTP"/>
    <property type="match status" value="1"/>
</dbReference>
<dbReference type="PROSITE" id="PS00383">
    <property type="entry name" value="TYR_PHOSPHATASE_1"/>
    <property type="match status" value="1"/>
</dbReference>
<evidence type="ECO:0000256" key="2">
    <source>
        <dbReference type="ARBA" id="ARBA00013064"/>
    </source>
</evidence>
<evidence type="ECO:0000259" key="15">
    <source>
        <dbReference type="PROSITE" id="PS50056"/>
    </source>
</evidence>
<comment type="similarity">
    <text evidence="11">Belongs to the protein-tyrosine phosphatase family. Receptor class 3 subfamily.</text>
</comment>
<dbReference type="PANTHER" id="PTHR46957">
    <property type="entry name" value="CYTOKINE RECEPTOR"/>
    <property type="match status" value="1"/>
</dbReference>
<name>A0AAV2L4F4_KNICA</name>
<dbReference type="EC" id="3.1.3.48" evidence="2"/>
<protein>
    <recommendedName>
        <fullName evidence="2">protein-tyrosine-phosphatase</fullName>
        <ecNumber evidence="2">3.1.3.48</ecNumber>
    </recommendedName>
</protein>
<dbReference type="FunFam" id="2.60.40.10:FF:000369">
    <property type="entry name" value="Protein tyrosine phosphatase, receptor type B"/>
    <property type="match status" value="1"/>
</dbReference>
<dbReference type="GO" id="GO:0004725">
    <property type="term" value="F:protein tyrosine phosphatase activity"/>
    <property type="evidence" value="ECO:0007669"/>
    <property type="project" value="UniProtKB-EC"/>
</dbReference>
<evidence type="ECO:0000256" key="9">
    <source>
        <dbReference type="ARBA" id="ARBA00023136"/>
    </source>
</evidence>
<dbReference type="Pfam" id="PF18861">
    <property type="entry name" value="PTP_tm"/>
    <property type="match status" value="1"/>
</dbReference>
<evidence type="ECO:0000256" key="11">
    <source>
        <dbReference type="ARBA" id="ARBA00025789"/>
    </source>
</evidence>
<dbReference type="Pfam" id="PF00041">
    <property type="entry name" value="fn3"/>
    <property type="match status" value="9"/>
</dbReference>
<dbReference type="SMART" id="SM00194">
    <property type="entry name" value="PTPc"/>
    <property type="match status" value="1"/>
</dbReference>
<keyword evidence="3 13" id="KW-0812">Transmembrane</keyword>
<feature type="domain" description="Fibronectin type-III" evidence="16">
    <location>
        <begin position="758"/>
        <end position="841"/>
    </location>
</feature>
<dbReference type="Gene3D" id="3.90.190.10">
    <property type="entry name" value="Protein tyrosine phosphatase superfamily"/>
    <property type="match status" value="1"/>
</dbReference>
<dbReference type="Proteomes" id="UP001497482">
    <property type="component" value="Chromosome 20"/>
</dbReference>
<evidence type="ECO:0000256" key="6">
    <source>
        <dbReference type="ARBA" id="ARBA00022801"/>
    </source>
</evidence>
<dbReference type="SUPFAM" id="SSF52799">
    <property type="entry name" value="(Phosphotyrosine protein) phosphatases II"/>
    <property type="match status" value="1"/>
</dbReference>
<keyword evidence="18" id="KW-1185">Reference proteome</keyword>
<dbReference type="PRINTS" id="PR00700">
    <property type="entry name" value="PRTYPHPHTASE"/>
</dbReference>
<evidence type="ECO:0000259" key="16">
    <source>
        <dbReference type="PROSITE" id="PS50853"/>
    </source>
</evidence>
<dbReference type="InterPro" id="IPR041201">
    <property type="entry name" value="PTPRJ_TM"/>
</dbReference>
<evidence type="ECO:0000313" key="18">
    <source>
        <dbReference type="Proteomes" id="UP001497482"/>
    </source>
</evidence>
<comment type="subcellular location">
    <subcellularLocation>
        <location evidence="1">Membrane</location>
        <topology evidence="1">Single-pass type I membrane protein</topology>
    </subcellularLocation>
</comment>
<evidence type="ECO:0000259" key="14">
    <source>
        <dbReference type="PROSITE" id="PS50055"/>
    </source>
</evidence>
<dbReference type="FunFam" id="3.90.190.10:FF:000009">
    <property type="entry name" value="Receptor-type tyrosine-protein phosphatase beta"/>
    <property type="match status" value="1"/>
</dbReference>
<dbReference type="InterPro" id="IPR000242">
    <property type="entry name" value="PTP_cat"/>
</dbReference>
<accession>A0AAV2L4F4</accession>
<keyword evidence="10" id="KW-0325">Glycoprotein</keyword>
<feature type="domain" description="Fibronectin type-III" evidence="16">
    <location>
        <begin position="91"/>
        <end position="183"/>
    </location>
</feature>
<evidence type="ECO:0000256" key="7">
    <source>
        <dbReference type="ARBA" id="ARBA00022912"/>
    </source>
</evidence>
<dbReference type="InterPro" id="IPR013783">
    <property type="entry name" value="Ig-like_fold"/>
</dbReference>
<dbReference type="PROSITE" id="PS50056">
    <property type="entry name" value="TYR_PHOSPHATASE_2"/>
    <property type="match status" value="1"/>
</dbReference>
<dbReference type="PANTHER" id="PTHR46957:SF5">
    <property type="entry name" value="PROTEIN-TYROSINE-PHOSPHATASE"/>
    <property type="match status" value="1"/>
</dbReference>
<evidence type="ECO:0000256" key="13">
    <source>
        <dbReference type="SAM" id="Phobius"/>
    </source>
</evidence>
<feature type="domain" description="Fibronectin type-III" evidence="16">
    <location>
        <begin position="274"/>
        <end position="362"/>
    </location>
</feature>
<dbReference type="Pfam" id="PF00102">
    <property type="entry name" value="Y_phosphatase"/>
    <property type="match status" value="1"/>
</dbReference>
<keyword evidence="7" id="KW-0904">Protein phosphatase</keyword>
<feature type="domain" description="Tyrosine-protein phosphatase" evidence="14">
    <location>
        <begin position="1247"/>
        <end position="1503"/>
    </location>
</feature>
<keyword evidence="9 13" id="KW-0472">Membrane</keyword>
<dbReference type="InterPro" id="IPR050713">
    <property type="entry name" value="RTP_Phos/Ushers"/>
</dbReference>
<dbReference type="InterPro" id="IPR016130">
    <property type="entry name" value="Tyr_Pase_AS"/>
</dbReference>
<dbReference type="SMART" id="SM00060">
    <property type="entry name" value="FN3"/>
    <property type="match status" value="11"/>
</dbReference>
<sequence>MEEFQVLEDERPVDVTARPNTDSLNISWILPKGRVDQFEILLGQKSSQTTSSWILFTNLSPGQLFPVTVIAVAGELRASSKNATFATYPLPPEHINVLDRTNSSLDLSWAVHPRMLDAPNISYNITYWEDSGLPTGRASSVNNSTTLSFLHSGTQYDISVETVGPQDLLSENVTIRACTNPNPVLNLRASPETNTSVKVEWSYPQDNKPHYSYIILIHHNETKSVVRNQTVKDNFSSITELDPGTKYQFAVTIIFTPECQSTPEVFYSFTKPNAVSDLKVQTENTTFVKLIWLNQIQYGSPSLYLVQTYQESDLIYNDSTVAQSYTIPGLTPGEIYTFTVIVEVENVQSDVRSIKDHKMNPAAVTDLQVSGSTTNLTVSWTLADGRVDNYVAVLYNKTQQVQSEQNLSNNTSGTTFTELRPGLEYCVEVSAKRGSLKSNRTECNATFPNPPGEMNVSQTERSILFTWDTPEDMEADQYYFTVTTLIGTNFIQNNSFALEDLEPGSPYNISVATVGDYNYTSKKVTETAYTKPCAVTELRQTEITVDSVTLMWNQTDYKSDYSFLVEVSNISSKISSNISRDFTYTAEMLISGTNYSFSVTTLTADGTKASSETVSYFTRPYSVRALTANPNTTSIALTWDQPQQYKPEYTYVVITSSCVETHNCTKVREESIEVSDLTPGTNYSFCVTVTAADGTEGTPDCTTQYTYPAKAVVFFSEVSNCSMQNLRAGRNYTAVVKTHSGPYNVSSEPVTNSTLPNAPGAIDIESKTTGSINISWEEAPLMTGAEFHYLIEITPGEFNTTRETNYEFDGLMSGTSYNVSVTTVSALNFQSESVRRDMITTRPFSVKTLKSYPSEKSVKLSWVEPDQHKISYRFKVTALNSTGAVIQENTTQNPLYTFSSLDPGTSYRFNVTTETADGTEGASEETSNCTDASAVKSFSCKAPNDPNATITWFWEKPNGGVSSFSVQFGKDTTHEKCCSFTKGDLKHFTDYTATVTTQSCGKPSATLSKTCKTGITAPGIPENYKSMLSLKNVKYNEFTIVINPSLLNNSYGPIKYVGVLVTEKAKDVNQSDVAQYLENTYEQWKAKTVNVYLASVIETGEHARTRSTEKSLEIHVGDVTVWNNHYDNGRLEASKQYNFALVLFTNLTTRSNESVINADSSLYSYTNFDNVASLPPNPVIIGIAVGSTLGIFCVLFFILIGFIIYWRRLSSKESSDIQIHSLRSSPVRVEDFEVYYKKQKADSNCGFASEYEDLKVVGTAQSKINALNPENKPKNRYNNVLPFDASRVKLSIMHGNPIDDYINANYIPGYNCRKEFIATQGPLPTTVDDFWRMIWEKNVHSVVMLTRCNEQGRVKCEQYWPPGTRHYGNITVTTISEIPLEDWTIRDFDIKNVKTAETRHVRHFHFTAWPDHGVPETTELLISFRHLVREHMDQYRHSPTVVHCSAGVGRTGTFIAIDRLIFQIERENVVDVYGIVHDMRMHRVLMVQTEDQFVFLNQCALDIIRSRTGNNVDLIYQNAAAFSIYENIELQKR</sequence>
<dbReference type="InterPro" id="IPR036116">
    <property type="entry name" value="FN3_sf"/>
</dbReference>
<evidence type="ECO:0000256" key="12">
    <source>
        <dbReference type="ARBA" id="ARBA00051722"/>
    </source>
</evidence>
<evidence type="ECO:0000256" key="5">
    <source>
        <dbReference type="ARBA" id="ARBA00022737"/>
    </source>
</evidence>
<dbReference type="SMART" id="SM00404">
    <property type="entry name" value="PTPc_motif"/>
    <property type="match status" value="1"/>
</dbReference>
<dbReference type="Gene3D" id="2.60.40.10">
    <property type="entry name" value="Immunoglobulins"/>
    <property type="match status" value="10"/>
</dbReference>
<evidence type="ECO:0000313" key="17">
    <source>
        <dbReference type="EMBL" id="CAL1595533.1"/>
    </source>
</evidence>
<dbReference type="InterPro" id="IPR003961">
    <property type="entry name" value="FN3_dom"/>
</dbReference>
<proteinExistence type="inferred from homology"/>
<dbReference type="GO" id="GO:0032502">
    <property type="term" value="P:developmental process"/>
    <property type="evidence" value="ECO:0007669"/>
    <property type="project" value="UniProtKB-ARBA"/>
</dbReference>
<feature type="domain" description="Fibronectin type-III" evidence="16">
    <location>
        <begin position="842"/>
        <end position="934"/>
    </location>
</feature>
<feature type="domain" description="Fibronectin type-III" evidence="16">
    <location>
        <begin position="363"/>
        <end position="452"/>
    </location>
</feature>
<dbReference type="GO" id="GO:0043235">
    <property type="term" value="C:receptor complex"/>
    <property type="evidence" value="ECO:0007669"/>
    <property type="project" value="TreeGrafter"/>
</dbReference>
<feature type="transmembrane region" description="Helical" evidence="13">
    <location>
        <begin position="1179"/>
        <end position="1206"/>
    </location>
</feature>
<comment type="catalytic activity">
    <reaction evidence="12">
        <text>O-phospho-L-tyrosyl-[protein] + H2O = L-tyrosyl-[protein] + phosphate</text>
        <dbReference type="Rhea" id="RHEA:10684"/>
        <dbReference type="Rhea" id="RHEA-COMP:10136"/>
        <dbReference type="Rhea" id="RHEA-COMP:20101"/>
        <dbReference type="ChEBI" id="CHEBI:15377"/>
        <dbReference type="ChEBI" id="CHEBI:43474"/>
        <dbReference type="ChEBI" id="CHEBI:46858"/>
        <dbReference type="ChEBI" id="CHEBI:61978"/>
        <dbReference type="EC" id="3.1.3.48"/>
    </reaction>
</comment>
<evidence type="ECO:0000256" key="1">
    <source>
        <dbReference type="ARBA" id="ARBA00004479"/>
    </source>
</evidence>
<feature type="domain" description="Fibronectin type-III" evidence="16">
    <location>
        <begin position="619"/>
        <end position="709"/>
    </location>
</feature>
<dbReference type="SUPFAM" id="SSF49265">
    <property type="entry name" value="Fibronectin type III"/>
    <property type="match status" value="6"/>
</dbReference>
<evidence type="ECO:0000256" key="8">
    <source>
        <dbReference type="ARBA" id="ARBA00022989"/>
    </source>
</evidence>
<dbReference type="GO" id="GO:0016020">
    <property type="term" value="C:membrane"/>
    <property type="evidence" value="ECO:0007669"/>
    <property type="project" value="UniProtKB-SubCell"/>
</dbReference>
<keyword evidence="4" id="KW-0732">Signal</keyword>
<dbReference type="InterPro" id="IPR000387">
    <property type="entry name" value="Tyr_Pase_dom"/>
</dbReference>
<gene>
    <name evidence="17" type="ORF">KC01_LOCUS24325</name>
</gene>
<evidence type="ECO:0000256" key="3">
    <source>
        <dbReference type="ARBA" id="ARBA00022692"/>
    </source>
</evidence>
<dbReference type="CDD" id="cd00063">
    <property type="entry name" value="FN3"/>
    <property type="match status" value="7"/>
</dbReference>
<dbReference type="PROSITE" id="PS50853">
    <property type="entry name" value="FN3"/>
    <property type="match status" value="6"/>
</dbReference>
<reference evidence="17 18" key="1">
    <citation type="submission" date="2024-04" db="EMBL/GenBank/DDBJ databases">
        <authorList>
            <person name="Waldvogel A.-M."/>
            <person name="Schoenle A."/>
        </authorList>
    </citation>
    <scope>NUCLEOTIDE SEQUENCE [LARGE SCALE GENOMIC DNA]</scope>
</reference>